<dbReference type="AlphaFoldDB" id="A0A016SCI5"/>
<comment type="caution">
    <text evidence="2">The sequence shown here is derived from an EMBL/GenBank/DDBJ whole genome shotgun (WGS) entry which is preliminary data.</text>
</comment>
<dbReference type="Proteomes" id="UP000024635">
    <property type="component" value="Unassembled WGS sequence"/>
</dbReference>
<evidence type="ECO:0008006" key="4">
    <source>
        <dbReference type="Google" id="ProtNLM"/>
    </source>
</evidence>
<dbReference type="EMBL" id="JARK01001583">
    <property type="protein sequence ID" value="EYB88408.1"/>
    <property type="molecule type" value="Genomic_DNA"/>
</dbReference>
<feature type="signal peptide" evidence="1">
    <location>
        <begin position="1"/>
        <end position="16"/>
    </location>
</feature>
<feature type="chain" id="PRO_5001489285" description="Peptidase M13 N-terminal domain-containing protein" evidence="1">
    <location>
        <begin position="17"/>
        <end position="109"/>
    </location>
</feature>
<proteinExistence type="predicted"/>
<evidence type="ECO:0000256" key="1">
    <source>
        <dbReference type="SAM" id="SignalP"/>
    </source>
</evidence>
<keyword evidence="3" id="KW-1185">Reference proteome</keyword>
<keyword evidence="1" id="KW-0732">Signal</keyword>
<gene>
    <name evidence="2" type="primary">Acey_s0247.g44</name>
    <name evidence="2" type="ORF">Y032_0247g44</name>
</gene>
<feature type="non-terminal residue" evidence="2">
    <location>
        <position position="1"/>
    </location>
</feature>
<evidence type="ECO:0000313" key="2">
    <source>
        <dbReference type="EMBL" id="EYB88408.1"/>
    </source>
</evidence>
<evidence type="ECO:0000313" key="3">
    <source>
        <dbReference type="Proteomes" id="UP000024635"/>
    </source>
</evidence>
<accession>A0A016SCI5</accession>
<sequence length="109" mass="12650">MTVMLIVLLLAEYCMSSIVDDNHNDTETFLYSNAWSSNAEEIVNIASKRQIRRAMDALYSWDPKHNGLWGENVDLKLASYFDFVRKYKAARNLLKKKLSNLKEEDIDAM</sequence>
<name>A0A016SCI5_9BILA</name>
<organism evidence="2 3">
    <name type="scientific">Ancylostoma ceylanicum</name>
    <dbReference type="NCBI Taxonomy" id="53326"/>
    <lineage>
        <taxon>Eukaryota</taxon>
        <taxon>Metazoa</taxon>
        <taxon>Ecdysozoa</taxon>
        <taxon>Nematoda</taxon>
        <taxon>Chromadorea</taxon>
        <taxon>Rhabditida</taxon>
        <taxon>Rhabditina</taxon>
        <taxon>Rhabditomorpha</taxon>
        <taxon>Strongyloidea</taxon>
        <taxon>Ancylostomatidae</taxon>
        <taxon>Ancylostomatinae</taxon>
        <taxon>Ancylostoma</taxon>
    </lineage>
</organism>
<protein>
    <recommendedName>
        <fullName evidence="4">Peptidase M13 N-terminal domain-containing protein</fullName>
    </recommendedName>
</protein>
<reference evidence="3" key="1">
    <citation type="journal article" date="2015" name="Nat. Genet.">
        <title>The genome and transcriptome of the zoonotic hookworm Ancylostoma ceylanicum identify infection-specific gene families.</title>
        <authorList>
            <person name="Schwarz E.M."/>
            <person name="Hu Y."/>
            <person name="Antoshechkin I."/>
            <person name="Miller M.M."/>
            <person name="Sternberg P.W."/>
            <person name="Aroian R.V."/>
        </authorList>
    </citation>
    <scope>NUCLEOTIDE SEQUENCE</scope>
    <source>
        <strain evidence="3">HY135</strain>
    </source>
</reference>